<evidence type="ECO:0000313" key="2">
    <source>
        <dbReference type="EMBL" id="MCD7472324.1"/>
    </source>
</evidence>
<keyword evidence="3" id="KW-1185">Reference proteome</keyword>
<sequence>MKRLGKKTLDPVLRFGKFYSSICTNEASGRLEDLGRDQEEDLAGSGELPRMLTNLKKAKRMKSTKYLQESGHLGKKYLKNGNLELNRGNGCQSITISTVGANSFIDQAPEEFKNALSWLFGKVELSLLILLVVRTSLYLWRRCDQTNTTTGTSKTQSASPPPSISRTNRSCQIPTTVSVFWPDLIFPMTISVFQIPATVCFQLSANCKISRFAMVSHSQIEVCCGHQLSTEGKDEKPVARGNTGEQPEITQIQTRVEARRWANLCPASCSDIALTISIELWWCSDHRATFWRRKA</sequence>
<name>A0ABS8TN43_DATST</name>
<feature type="region of interest" description="Disordered" evidence="1">
    <location>
        <begin position="147"/>
        <end position="169"/>
    </location>
</feature>
<reference evidence="2 3" key="1">
    <citation type="journal article" date="2021" name="BMC Genomics">
        <title>Datura genome reveals duplications of psychoactive alkaloid biosynthetic genes and high mutation rate following tissue culture.</title>
        <authorList>
            <person name="Rajewski A."/>
            <person name="Carter-House D."/>
            <person name="Stajich J."/>
            <person name="Litt A."/>
        </authorList>
    </citation>
    <scope>NUCLEOTIDE SEQUENCE [LARGE SCALE GENOMIC DNA]</scope>
    <source>
        <strain evidence="2">AR-01</strain>
    </source>
</reference>
<protein>
    <submittedName>
        <fullName evidence="2">Uncharacterized protein</fullName>
    </submittedName>
</protein>
<accession>A0ABS8TN43</accession>
<organism evidence="2 3">
    <name type="scientific">Datura stramonium</name>
    <name type="common">Jimsonweed</name>
    <name type="synonym">Common thornapple</name>
    <dbReference type="NCBI Taxonomy" id="4076"/>
    <lineage>
        <taxon>Eukaryota</taxon>
        <taxon>Viridiplantae</taxon>
        <taxon>Streptophyta</taxon>
        <taxon>Embryophyta</taxon>
        <taxon>Tracheophyta</taxon>
        <taxon>Spermatophyta</taxon>
        <taxon>Magnoliopsida</taxon>
        <taxon>eudicotyledons</taxon>
        <taxon>Gunneridae</taxon>
        <taxon>Pentapetalae</taxon>
        <taxon>asterids</taxon>
        <taxon>lamiids</taxon>
        <taxon>Solanales</taxon>
        <taxon>Solanaceae</taxon>
        <taxon>Solanoideae</taxon>
        <taxon>Datureae</taxon>
        <taxon>Datura</taxon>
    </lineage>
</organism>
<dbReference type="Proteomes" id="UP000823775">
    <property type="component" value="Unassembled WGS sequence"/>
</dbReference>
<evidence type="ECO:0000313" key="3">
    <source>
        <dbReference type="Proteomes" id="UP000823775"/>
    </source>
</evidence>
<gene>
    <name evidence="2" type="ORF">HAX54_013468</name>
</gene>
<proteinExistence type="predicted"/>
<evidence type="ECO:0000256" key="1">
    <source>
        <dbReference type="SAM" id="MobiDB-lite"/>
    </source>
</evidence>
<dbReference type="EMBL" id="JACEIK010001811">
    <property type="protein sequence ID" value="MCD7472324.1"/>
    <property type="molecule type" value="Genomic_DNA"/>
</dbReference>
<comment type="caution">
    <text evidence="2">The sequence shown here is derived from an EMBL/GenBank/DDBJ whole genome shotgun (WGS) entry which is preliminary data.</text>
</comment>